<reference evidence="3" key="1">
    <citation type="journal article" date="2020" name="Stud. Mycol.">
        <title>101 Dothideomycetes genomes: a test case for predicting lifestyles and emergence of pathogens.</title>
        <authorList>
            <person name="Haridas S."/>
            <person name="Albert R."/>
            <person name="Binder M."/>
            <person name="Bloem J."/>
            <person name="Labutti K."/>
            <person name="Salamov A."/>
            <person name="Andreopoulos B."/>
            <person name="Baker S."/>
            <person name="Barry K."/>
            <person name="Bills G."/>
            <person name="Bluhm B."/>
            <person name="Cannon C."/>
            <person name="Castanera R."/>
            <person name="Culley D."/>
            <person name="Daum C."/>
            <person name="Ezra D."/>
            <person name="Gonzalez J."/>
            <person name="Henrissat B."/>
            <person name="Kuo A."/>
            <person name="Liang C."/>
            <person name="Lipzen A."/>
            <person name="Lutzoni F."/>
            <person name="Magnuson J."/>
            <person name="Mondo S."/>
            <person name="Nolan M."/>
            <person name="Ohm R."/>
            <person name="Pangilinan J."/>
            <person name="Park H.-J."/>
            <person name="Ramirez L."/>
            <person name="Alfaro M."/>
            <person name="Sun H."/>
            <person name="Tritt A."/>
            <person name="Yoshinaga Y."/>
            <person name="Zwiers L.-H."/>
            <person name="Turgeon B."/>
            <person name="Goodwin S."/>
            <person name="Spatafora J."/>
            <person name="Crous P."/>
            <person name="Grigoriev I."/>
        </authorList>
    </citation>
    <scope>NUCLEOTIDE SEQUENCE</scope>
    <source>
        <strain evidence="3">CBS 690.94</strain>
    </source>
</reference>
<evidence type="ECO:0000313" key="3">
    <source>
        <dbReference type="EMBL" id="KAF2437637.1"/>
    </source>
</evidence>
<feature type="region of interest" description="Disordered" evidence="2">
    <location>
        <begin position="193"/>
        <end position="227"/>
    </location>
</feature>
<proteinExistence type="predicted"/>
<feature type="compositionally biased region" description="Basic and acidic residues" evidence="2">
    <location>
        <begin position="11"/>
        <end position="23"/>
    </location>
</feature>
<organism evidence="3 4">
    <name type="scientific">Karstenula rhodostoma CBS 690.94</name>
    <dbReference type="NCBI Taxonomy" id="1392251"/>
    <lineage>
        <taxon>Eukaryota</taxon>
        <taxon>Fungi</taxon>
        <taxon>Dikarya</taxon>
        <taxon>Ascomycota</taxon>
        <taxon>Pezizomycotina</taxon>
        <taxon>Dothideomycetes</taxon>
        <taxon>Pleosporomycetidae</taxon>
        <taxon>Pleosporales</taxon>
        <taxon>Massarineae</taxon>
        <taxon>Didymosphaeriaceae</taxon>
        <taxon>Karstenula</taxon>
    </lineage>
</organism>
<evidence type="ECO:0000313" key="4">
    <source>
        <dbReference type="Proteomes" id="UP000799764"/>
    </source>
</evidence>
<feature type="coiled-coil region" evidence="1">
    <location>
        <begin position="24"/>
        <end position="65"/>
    </location>
</feature>
<protein>
    <submittedName>
        <fullName evidence="3">Uncharacterized protein</fullName>
    </submittedName>
</protein>
<dbReference type="EMBL" id="MU001515">
    <property type="protein sequence ID" value="KAF2437637.1"/>
    <property type="molecule type" value="Genomic_DNA"/>
</dbReference>
<keyword evidence="1" id="KW-0175">Coiled coil</keyword>
<gene>
    <name evidence="3" type="ORF">P171DRAFT_437687</name>
</gene>
<dbReference type="Proteomes" id="UP000799764">
    <property type="component" value="Unassembled WGS sequence"/>
</dbReference>
<dbReference type="AlphaFoldDB" id="A0A9P4P5J6"/>
<feature type="compositionally biased region" description="Polar residues" evidence="2">
    <location>
        <begin position="1"/>
        <end position="10"/>
    </location>
</feature>
<evidence type="ECO:0000256" key="1">
    <source>
        <dbReference type="SAM" id="Coils"/>
    </source>
</evidence>
<comment type="caution">
    <text evidence="3">The sequence shown here is derived from an EMBL/GenBank/DDBJ whole genome shotgun (WGS) entry which is preliminary data.</text>
</comment>
<feature type="region of interest" description="Disordered" evidence="2">
    <location>
        <begin position="1"/>
        <end position="23"/>
    </location>
</feature>
<sequence length="258" mass="29154">MCGSSHTSKQTPKEEARRGSEEAFERLQKECEVLRVDITSLRSDKAKSAQEVGRLKQELELLRGETQLWVDRARVAKRALDSFKSDMSEDDAQRTDEYANKYLLLNVFVCRMRTMAEEELSNRDIAKLGHNTIAYALTLRFCALRPELNDLLHQGRAVSLKDDRWDQLVEIVEARENDAGIVGGKLEAWQRLEGSPAGTNGSDNGGEGGSSREEGHDSVPQQYEAFTRSLNPGMELLKRRIDESKKIEAEQIKLVDTK</sequence>
<name>A0A9P4P5J6_9PLEO</name>
<keyword evidence="4" id="KW-1185">Reference proteome</keyword>
<accession>A0A9P4P5J6</accession>
<evidence type="ECO:0000256" key="2">
    <source>
        <dbReference type="SAM" id="MobiDB-lite"/>
    </source>
</evidence>